<evidence type="ECO:0000259" key="2">
    <source>
        <dbReference type="Pfam" id="PF00975"/>
    </source>
</evidence>
<organism evidence="3 4">
    <name type="scientific">Micromonospora sonneratiae</name>
    <dbReference type="NCBI Taxonomy" id="1184706"/>
    <lineage>
        <taxon>Bacteria</taxon>
        <taxon>Bacillati</taxon>
        <taxon>Actinomycetota</taxon>
        <taxon>Actinomycetes</taxon>
        <taxon>Micromonosporales</taxon>
        <taxon>Micromonosporaceae</taxon>
        <taxon>Micromonospora</taxon>
    </lineage>
</organism>
<evidence type="ECO:0000256" key="1">
    <source>
        <dbReference type="ARBA" id="ARBA00007169"/>
    </source>
</evidence>
<dbReference type="PANTHER" id="PTHR11487">
    <property type="entry name" value="THIOESTERASE"/>
    <property type="match status" value="1"/>
</dbReference>
<dbReference type="Proteomes" id="UP001597260">
    <property type="component" value="Unassembled WGS sequence"/>
</dbReference>
<gene>
    <name evidence="3" type="ORF">ACFQ4H_33970</name>
</gene>
<comment type="caution">
    <text evidence="3">The sequence shown here is derived from an EMBL/GenBank/DDBJ whole genome shotgun (WGS) entry which is preliminary data.</text>
</comment>
<dbReference type="SUPFAM" id="SSF53474">
    <property type="entry name" value="alpha/beta-Hydrolases"/>
    <property type="match status" value="1"/>
</dbReference>
<name>A0ABW3YNC9_9ACTN</name>
<keyword evidence="4" id="KW-1185">Reference proteome</keyword>
<dbReference type="Pfam" id="PF00975">
    <property type="entry name" value="Thioesterase"/>
    <property type="match status" value="1"/>
</dbReference>
<dbReference type="Gene3D" id="3.40.50.1820">
    <property type="entry name" value="alpha/beta hydrolase"/>
    <property type="match status" value="1"/>
</dbReference>
<dbReference type="PANTHER" id="PTHR11487:SF0">
    <property type="entry name" value="S-ACYL FATTY ACID SYNTHASE THIOESTERASE, MEDIUM CHAIN"/>
    <property type="match status" value="1"/>
</dbReference>
<proteinExistence type="inferred from homology"/>
<feature type="domain" description="Thioesterase" evidence="2">
    <location>
        <begin position="18"/>
        <end position="221"/>
    </location>
</feature>
<accession>A0ABW3YNC9</accession>
<reference evidence="4" key="1">
    <citation type="journal article" date="2019" name="Int. J. Syst. Evol. Microbiol.">
        <title>The Global Catalogue of Microorganisms (GCM) 10K type strain sequencing project: providing services to taxonomists for standard genome sequencing and annotation.</title>
        <authorList>
            <consortium name="The Broad Institute Genomics Platform"/>
            <consortium name="The Broad Institute Genome Sequencing Center for Infectious Disease"/>
            <person name="Wu L."/>
            <person name="Ma J."/>
        </authorList>
    </citation>
    <scope>NUCLEOTIDE SEQUENCE [LARGE SCALE GENOMIC DNA]</scope>
    <source>
        <strain evidence="4">JCM 31037</strain>
    </source>
</reference>
<sequence length="249" mass="27376">MRPQKWLIREPSADSAARLFCIPYSGCGASMYRAWPQFVEHIEVCPVQLPGRENRMREPAYATYEEMADGVVDGLAPYLDRPFGFFGHCGSALAAVEATIRLAERGAPLPARLFLSSQVAPHDPPYGRLLGMTEAQLRDELHGLLVGMGTVDPPEDLIDLVHEILITDMEATRKYVFDAPKTLPTAITAIGWTLDVDVPAALTRGWSEYAPTTFELLDGVHYAFLDAPAALREVLVRDLPGQSRPATSV</sequence>
<comment type="similarity">
    <text evidence="1">Belongs to the thioesterase family.</text>
</comment>
<dbReference type="InterPro" id="IPR001031">
    <property type="entry name" value="Thioesterase"/>
</dbReference>
<dbReference type="InterPro" id="IPR029058">
    <property type="entry name" value="AB_hydrolase_fold"/>
</dbReference>
<dbReference type="EMBL" id="JBHTMP010000118">
    <property type="protein sequence ID" value="MFD1326097.1"/>
    <property type="molecule type" value="Genomic_DNA"/>
</dbReference>
<evidence type="ECO:0000313" key="3">
    <source>
        <dbReference type="EMBL" id="MFD1326097.1"/>
    </source>
</evidence>
<protein>
    <submittedName>
        <fullName evidence="3">Thioesterase II family protein</fullName>
    </submittedName>
</protein>
<dbReference type="RefSeq" id="WP_377579236.1">
    <property type="nucleotide sequence ID" value="NZ_JBHTMP010000118.1"/>
</dbReference>
<evidence type="ECO:0000313" key="4">
    <source>
        <dbReference type="Proteomes" id="UP001597260"/>
    </source>
</evidence>
<dbReference type="InterPro" id="IPR012223">
    <property type="entry name" value="TEII"/>
</dbReference>